<dbReference type="Proteomes" id="UP000812672">
    <property type="component" value="Unassembled WGS sequence"/>
</dbReference>
<name>A0ABS6GN63_9BACI</name>
<sequence length="150" mass="17518">MDSTSRKIESMKNLLNTFEFTRYTISREQYFSELERFLDEYGNEEGLNVQIFSYEAEKDQENYLKRINQSKARVKRSLRNYETYFSVNDTKMCIPITVLNEKYVAEVKSIISNSEVERIDGNIINILLVAYVLVVEEPENNEGGVLDGTE</sequence>
<comment type="caution">
    <text evidence="1">The sequence shown here is derived from an EMBL/GenBank/DDBJ whole genome shotgun (WGS) entry which is preliminary data.</text>
</comment>
<accession>A0ABS6GN63</accession>
<evidence type="ECO:0000313" key="2">
    <source>
        <dbReference type="Proteomes" id="UP000812672"/>
    </source>
</evidence>
<keyword evidence="2" id="KW-1185">Reference proteome</keyword>
<dbReference type="Gene3D" id="3.30.70.2720">
    <property type="match status" value="1"/>
</dbReference>
<proteinExistence type="predicted"/>
<dbReference type="InterPro" id="IPR025940">
    <property type="entry name" value="SpoIISA_toxin"/>
</dbReference>
<dbReference type="EMBL" id="JAHLZF010000005">
    <property type="protein sequence ID" value="MBU6080321.1"/>
    <property type="molecule type" value="Genomic_DNA"/>
</dbReference>
<protein>
    <submittedName>
        <fullName evidence="1">Type II toxin-antitoxin system SpoIISA family toxin</fullName>
    </submittedName>
</protein>
<evidence type="ECO:0000313" key="1">
    <source>
        <dbReference type="EMBL" id="MBU6080321.1"/>
    </source>
</evidence>
<organism evidence="1 2">
    <name type="scientific">Allobacillus halotolerans</name>
    <dbReference type="NCBI Taxonomy" id="570278"/>
    <lineage>
        <taxon>Bacteria</taxon>
        <taxon>Bacillati</taxon>
        <taxon>Bacillota</taxon>
        <taxon>Bacilli</taxon>
        <taxon>Bacillales</taxon>
        <taxon>Bacillaceae</taxon>
        <taxon>Allobacillus</taxon>
    </lineage>
</organism>
<reference evidence="1 2" key="1">
    <citation type="journal article" date="2011" name="Int. J. Syst. Evol. Microbiol.">
        <title>Allobacillus halotolerans gen. nov., sp. nov. isolated from shrimp paste.</title>
        <authorList>
            <person name="Sheu S.Y."/>
            <person name="Arun A.B."/>
            <person name="Jiang S.R."/>
            <person name="Young C.C."/>
            <person name="Chen W.M."/>
        </authorList>
    </citation>
    <scope>NUCLEOTIDE SEQUENCE [LARGE SCALE GENOMIC DNA]</scope>
    <source>
        <strain evidence="1 2">LMG 24826</strain>
    </source>
</reference>
<gene>
    <name evidence="1" type="ORF">KQ486_04775</name>
</gene>
<dbReference type="Pfam" id="PF14171">
    <property type="entry name" value="SpoIISA_toxin"/>
    <property type="match status" value="1"/>
</dbReference>